<dbReference type="Proteomes" id="UP000299102">
    <property type="component" value="Unassembled WGS sequence"/>
</dbReference>
<gene>
    <name evidence="1" type="primary">nxn</name>
    <name evidence="1" type="ORF">EVAR_86261_1</name>
</gene>
<proteinExistence type="predicted"/>
<dbReference type="EMBL" id="BGZK01000154">
    <property type="protein sequence ID" value="GBP23884.1"/>
    <property type="molecule type" value="Genomic_DNA"/>
</dbReference>
<dbReference type="GO" id="GO:0005634">
    <property type="term" value="C:nucleus"/>
    <property type="evidence" value="ECO:0007669"/>
    <property type="project" value="TreeGrafter"/>
</dbReference>
<reference evidence="1 2" key="1">
    <citation type="journal article" date="2019" name="Commun. Biol.">
        <title>The bagworm genome reveals a unique fibroin gene that provides high tensile strength.</title>
        <authorList>
            <person name="Kono N."/>
            <person name="Nakamura H."/>
            <person name="Ohtoshi R."/>
            <person name="Tomita M."/>
            <person name="Numata K."/>
            <person name="Arakawa K."/>
        </authorList>
    </citation>
    <scope>NUCLEOTIDE SEQUENCE [LARGE SCALE GENOMIC DNA]</scope>
</reference>
<dbReference type="AlphaFoldDB" id="A0A4C1UD90"/>
<comment type="caution">
    <text evidence="1">The sequence shown here is derived from an EMBL/GenBank/DDBJ whole genome shotgun (WGS) entry which is preliminary data.</text>
</comment>
<accession>A0A4C1UD90</accession>
<protein>
    <submittedName>
        <fullName evidence="1">Nucleoredoxin</fullName>
    </submittedName>
</protein>
<evidence type="ECO:0000313" key="1">
    <source>
        <dbReference type="EMBL" id="GBP23884.1"/>
    </source>
</evidence>
<dbReference type="GO" id="GO:0004791">
    <property type="term" value="F:thioredoxin-disulfide reductase (NADPH) activity"/>
    <property type="evidence" value="ECO:0007669"/>
    <property type="project" value="TreeGrafter"/>
</dbReference>
<dbReference type="Gene3D" id="3.40.30.10">
    <property type="entry name" value="Glutaredoxin"/>
    <property type="match status" value="2"/>
</dbReference>
<dbReference type="OrthoDB" id="9440957at2759"/>
<evidence type="ECO:0000313" key="2">
    <source>
        <dbReference type="Proteomes" id="UP000299102"/>
    </source>
</evidence>
<dbReference type="PANTHER" id="PTHR46472:SF1">
    <property type="entry name" value="NUCLEOREDOXIN"/>
    <property type="match status" value="1"/>
</dbReference>
<organism evidence="1 2">
    <name type="scientific">Eumeta variegata</name>
    <name type="common">Bagworm moth</name>
    <name type="synonym">Eumeta japonica</name>
    <dbReference type="NCBI Taxonomy" id="151549"/>
    <lineage>
        <taxon>Eukaryota</taxon>
        <taxon>Metazoa</taxon>
        <taxon>Ecdysozoa</taxon>
        <taxon>Arthropoda</taxon>
        <taxon>Hexapoda</taxon>
        <taxon>Insecta</taxon>
        <taxon>Pterygota</taxon>
        <taxon>Neoptera</taxon>
        <taxon>Endopterygota</taxon>
        <taxon>Lepidoptera</taxon>
        <taxon>Glossata</taxon>
        <taxon>Ditrysia</taxon>
        <taxon>Tineoidea</taxon>
        <taxon>Psychidae</taxon>
        <taxon>Oiketicinae</taxon>
        <taxon>Eumeta</taxon>
    </lineage>
</organism>
<keyword evidence="2" id="KW-1185">Reference proteome</keyword>
<dbReference type="STRING" id="151549.A0A4C1UD90"/>
<sequence length="328" mass="36764">MQIAKCDTVLRYARVLKTSFCMKTTIVRYNHSIRMHLYIATYAKNSGFNSETGNPVNPRGGAQESRLARFIRNKLYLVLIYIPLYRDNRSEQSFRRTLESISGARPLAVPWAAAEARGALPAALVVAGIPALVVADAADAVLTADGRRHLAADPSALNFPWSPKPVTKLTEQALVKMARHPAIVLFIDEEDSEIDFAESVLTPAAESYYEECSIQYPGFCPYQNSSDDENFDFDYPTTKTSSRLKKKTFRHVVFYIGIDGTESADMLREHLAIDDAVPLLTAIDFPRQRMVTMKYGDEITTDSVQNFVDTYLSGNADFKSIRPYSEKC</sequence>
<name>A0A4C1UD90_EUMVA</name>
<dbReference type="PANTHER" id="PTHR46472">
    <property type="entry name" value="NUCLEOREDOXIN"/>
    <property type="match status" value="1"/>
</dbReference>
<dbReference type="GO" id="GO:0030178">
    <property type="term" value="P:negative regulation of Wnt signaling pathway"/>
    <property type="evidence" value="ECO:0007669"/>
    <property type="project" value="TreeGrafter"/>
</dbReference>
<dbReference type="GO" id="GO:0031397">
    <property type="term" value="P:negative regulation of protein ubiquitination"/>
    <property type="evidence" value="ECO:0007669"/>
    <property type="project" value="TreeGrafter"/>
</dbReference>